<evidence type="ECO:0000256" key="9">
    <source>
        <dbReference type="ARBA" id="ARBA00023170"/>
    </source>
</evidence>
<dbReference type="CDD" id="cd06365">
    <property type="entry name" value="PBP1_pheromone_receptor"/>
    <property type="match status" value="1"/>
</dbReference>
<dbReference type="InterPro" id="IPR017978">
    <property type="entry name" value="GPCR_3_C"/>
</dbReference>
<feature type="transmembrane region" description="Helical" evidence="12">
    <location>
        <begin position="703"/>
        <end position="726"/>
    </location>
</feature>
<dbReference type="RefSeq" id="XP_012368807.1">
    <property type="nucleotide sequence ID" value="XM_012513353.2"/>
</dbReference>
<name>A0A6P3V925_OCTDE</name>
<dbReference type="PANTHER" id="PTHR24061:SF545">
    <property type="entry name" value="VOMERONASAL 2, RECEPTOR 118-RELATED"/>
    <property type="match status" value="1"/>
</dbReference>
<feature type="transmembrane region" description="Helical" evidence="12">
    <location>
        <begin position="477"/>
        <end position="502"/>
    </location>
</feature>
<evidence type="ECO:0000256" key="5">
    <source>
        <dbReference type="ARBA" id="ARBA00022729"/>
    </source>
</evidence>
<dbReference type="Pfam" id="PF00003">
    <property type="entry name" value="7tm_3"/>
    <property type="match status" value="1"/>
</dbReference>
<dbReference type="PRINTS" id="PR00248">
    <property type="entry name" value="GPCRMGR"/>
</dbReference>
<dbReference type="CDD" id="cd15283">
    <property type="entry name" value="7tmC_V2R_pheromone"/>
    <property type="match status" value="1"/>
</dbReference>
<dbReference type="Gene3D" id="3.40.50.2300">
    <property type="match status" value="2"/>
</dbReference>
<evidence type="ECO:0000256" key="1">
    <source>
        <dbReference type="ARBA" id="ARBA00004651"/>
    </source>
</evidence>
<feature type="transmembrane region" description="Helical" evidence="12">
    <location>
        <begin position="583"/>
        <end position="608"/>
    </location>
</feature>
<evidence type="ECO:0000256" key="6">
    <source>
        <dbReference type="ARBA" id="ARBA00022989"/>
    </source>
</evidence>
<dbReference type="GO" id="GO:0004930">
    <property type="term" value="F:G protein-coupled receptor activity"/>
    <property type="evidence" value="ECO:0007669"/>
    <property type="project" value="UniProtKB-KW"/>
</dbReference>
<evidence type="ECO:0000256" key="10">
    <source>
        <dbReference type="ARBA" id="ARBA00023180"/>
    </source>
</evidence>
<evidence type="ECO:0000256" key="2">
    <source>
        <dbReference type="ARBA" id="ARBA00007242"/>
    </source>
</evidence>
<keyword evidence="10" id="KW-0325">Glycoprotein</keyword>
<dbReference type="PROSITE" id="PS50259">
    <property type="entry name" value="G_PROTEIN_RECEP_F3_4"/>
    <property type="match status" value="1"/>
</dbReference>
<sequence>MDISFTWLSGLDKRIPNYTCRREGNSIAVLTGTSWATSAQIGTLLKLYKFPQMILNLTFGPFDPILSDKSQFPSVYQMAPKDTSLVLGMVYLMVHFHWNWVGLFISEDQKGMEILSDLQREMDRNRVCVAFVEMIPVSRVSYSSDVLFNHHQIMKSSANVIFIFGDTDYLQGVICKLGQTLMTWKVWVMNSQWDFAITPKYFMLDLFHGTLIFSHHYSEISGFTNFIKTVSPSKYPEDIYLARLWYSYFNCSFSGSNCETLENCLPNASLELLPRHLFDMAMTEESYNIYNAVYAVAHSLHVMLLYQTETQPMQNGKGGVLSPWQLHHVLKDIKFVNLAGDQVNLNDKKNVDASYDILNYWNFPQGLGLMVKVGTFSPHGPYGQQLTLSEDMIEWATGFRKTPPSVCSDSCGPGFRKTLLEGKAACCFDCSPCPENEISNVTDMDQCIKCRDHQYANIEQNSCLQKTVTFLAYEDPLGMSLACVALCFSALTAAVFGVFVKHRDTPIVKANNQALSYILLISLTFCFLCSLLFIGHPNTVTCILQQTTFGVVFTLAISTVLAKTITVVLAFKVTVPDRRIRQFLISGAPNFVVPLCTVIQVILCGIWLGTSPPFIDMDSHSEHGHIIIVCNKGSVTAFYSVLGYLGSLALGSFTLAFLVRNLPDMFNEAKFLTFSMLVFCSVWITFLPVYHSTKGKAMVAVEIFSILASSAGLLGCIFAPKCYIILLRPYRSSLHGFSYKTHSDNNRLA</sequence>
<dbReference type="InterPro" id="IPR038550">
    <property type="entry name" value="GPCR_3_9-Cys_sf"/>
</dbReference>
<keyword evidence="9" id="KW-0675">Receptor</keyword>
<accession>A0A6P3V925</accession>
<dbReference type="InterPro" id="IPR011500">
    <property type="entry name" value="GPCR_3_9-Cys_dom"/>
</dbReference>
<keyword evidence="11" id="KW-0807">Transducer</keyword>
<gene>
    <name evidence="15" type="primary">LOC101573072</name>
</gene>
<dbReference type="FunFam" id="3.40.50.2300:FF:000024">
    <property type="entry name" value="Vomeronasal 2, receptor 73"/>
    <property type="match status" value="1"/>
</dbReference>
<dbReference type="Gene3D" id="2.10.50.30">
    <property type="entry name" value="GPCR, family 3, nine cysteines domain"/>
    <property type="match status" value="1"/>
</dbReference>
<dbReference type="AlphaFoldDB" id="A0A6P3V925"/>
<evidence type="ECO:0000256" key="8">
    <source>
        <dbReference type="ARBA" id="ARBA00023136"/>
    </source>
</evidence>
<evidence type="ECO:0000256" key="4">
    <source>
        <dbReference type="ARBA" id="ARBA00022692"/>
    </source>
</evidence>
<keyword evidence="8 12" id="KW-0472">Membrane</keyword>
<evidence type="ECO:0000259" key="13">
    <source>
        <dbReference type="PROSITE" id="PS50259"/>
    </source>
</evidence>
<dbReference type="PANTHER" id="PTHR24061">
    <property type="entry name" value="CALCIUM-SENSING RECEPTOR-RELATED"/>
    <property type="match status" value="1"/>
</dbReference>
<dbReference type="Pfam" id="PF07562">
    <property type="entry name" value="NCD3G"/>
    <property type="match status" value="1"/>
</dbReference>
<evidence type="ECO:0000256" key="3">
    <source>
        <dbReference type="ARBA" id="ARBA00022475"/>
    </source>
</evidence>
<keyword evidence="5" id="KW-0732">Signal</keyword>
<dbReference type="InterPro" id="IPR000068">
    <property type="entry name" value="GPCR_3_Ca_sens_rcpt-rel"/>
</dbReference>
<evidence type="ECO:0000256" key="7">
    <source>
        <dbReference type="ARBA" id="ARBA00023040"/>
    </source>
</evidence>
<feature type="transmembrane region" description="Helical" evidence="12">
    <location>
        <begin position="641"/>
        <end position="659"/>
    </location>
</feature>
<keyword evidence="6 12" id="KW-1133">Transmembrane helix</keyword>
<feature type="domain" description="G-protein coupled receptors family 3 profile" evidence="13">
    <location>
        <begin position="477"/>
        <end position="741"/>
    </location>
</feature>
<dbReference type="PRINTS" id="PR01535">
    <property type="entry name" value="VOMERONASL2R"/>
</dbReference>
<feature type="transmembrane region" description="Helical" evidence="12">
    <location>
        <begin position="671"/>
        <end position="691"/>
    </location>
</feature>
<dbReference type="InParanoid" id="A0A6P3V925"/>
<dbReference type="GeneID" id="101573072"/>
<dbReference type="SUPFAM" id="SSF53822">
    <property type="entry name" value="Periplasmic binding protein-like I"/>
    <property type="match status" value="1"/>
</dbReference>
<evidence type="ECO:0000313" key="14">
    <source>
        <dbReference type="Proteomes" id="UP000515203"/>
    </source>
</evidence>
<feature type="transmembrane region" description="Helical" evidence="12">
    <location>
        <begin position="547"/>
        <end position="571"/>
    </location>
</feature>
<keyword evidence="3" id="KW-1003">Cell membrane</keyword>
<dbReference type="InterPro" id="IPR000337">
    <property type="entry name" value="GPCR_3"/>
</dbReference>
<keyword evidence="7" id="KW-0297">G-protein coupled receptor</keyword>
<dbReference type="InterPro" id="IPR004073">
    <property type="entry name" value="GPCR_3_vmron_rcpt_2"/>
</dbReference>
<dbReference type="InterPro" id="IPR001828">
    <property type="entry name" value="ANF_lig-bd_rcpt"/>
</dbReference>
<evidence type="ECO:0000256" key="12">
    <source>
        <dbReference type="SAM" id="Phobius"/>
    </source>
</evidence>
<evidence type="ECO:0000256" key="11">
    <source>
        <dbReference type="ARBA" id="ARBA00023224"/>
    </source>
</evidence>
<dbReference type="InterPro" id="IPR028082">
    <property type="entry name" value="Peripla_BP_I"/>
</dbReference>
<dbReference type="Pfam" id="PF01094">
    <property type="entry name" value="ANF_receptor"/>
    <property type="match status" value="1"/>
</dbReference>
<organism evidence="14 15">
    <name type="scientific">Octodon degus</name>
    <name type="common">Degu</name>
    <name type="synonym">Sciurus degus</name>
    <dbReference type="NCBI Taxonomy" id="10160"/>
    <lineage>
        <taxon>Eukaryota</taxon>
        <taxon>Metazoa</taxon>
        <taxon>Chordata</taxon>
        <taxon>Craniata</taxon>
        <taxon>Vertebrata</taxon>
        <taxon>Euteleostomi</taxon>
        <taxon>Mammalia</taxon>
        <taxon>Eutheria</taxon>
        <taxon>Euarchontoglires</taxon>
        <taxon>Glires</taxon>
        <taxon>Rodentia</taxon>
        <taxon>Hystricomorpha</taxon>
        <taxon>Octodontidae</taxon>
        <taxon>Octodon</taxon>
    </lineage>
</organism>
<keyword evidence="4 12" id="KW-0812">Transmembrane</keyword>
<keyword evidence="14" id="KW-1185">Reference proteome</keyword>
<protein>
    <submittedName>
        <fullName evidence="15">Vomeronasal type-2 receptor 116-like</fullName>
    </submittedName>
</protein>
<dbReference type="GO" id="GO:0005886">
    <property type="term" value="C:plasma membrane"/>
    <property type="evidence" value="ECO:0007669"/>
    <property type="project" value="UniProtKB-SubCell"/>
</dbReference>
<comment type="subcellular location">
    <subcellularLocation>
        <location evidence="1">Cell membrane</location>
        <topology evidence="1">Multi-pass membrane protein</topology>
    </subcellularLocation>
</comment>
<evidence type="ECO:0000313" key="15">
    <source>
        <dbReference type="RefSeq" id="XP_012368807.1"/>
    </source>
</evidence>
<proteinExistence type="inferred from homology"/>
<dbReference type="Proteomes" id="UP000515203">
    <property type="component" value="Unplaced"/>
</dbReference>
<reference evidence="15" key="1">
    <citation type="submission" date="2025-08" db="UniProtKB">
        <authorList>
            <consortium name="RefSeq"/>
        </authorList>
    </citation>
    <scope>IDENTIFICATION</scope>
</reference>
<comment type="similarity">
    <text evidence="2">Belongs to the G-protein coupled receptor 3 family.</text>
</comment>
<dbReference type="OrthoDB" id="5984008at2759"/>
<feature type="transmembrane region" description="Helical" evidence="12">
    <location>
        <begin position="514"/>
        <end position="535"/>
    </location>
</feature>
<dbReference type="FunFam" id="2.10.50.30:FF:000002">
    <property type="entry name" value="Vomeronasal 2 receptor, h1"/>
    <property type="match status" value="1"/>
</dbReference>